<organism evidence="1 2">
    <name type="scientific">Truepera radiovictrix (strain DSM 17093 / CIP 108686 / LMG 22925 / RQ-24)</name>
    <dbReference type="NCBI Taxonomy" id="649638"/>
    <lineage>
        <taxon>Bacteria</taxon>
        <taxon>Thermotogati</taxon>
        <taxon>Deinococcota</taxon>
        <taxon>Deinococci</taxon>
        <taxon>Trueperales</taxon>
        <taxon>Trueperaceae</taxon>
        <taxon>Truepera</taxon>
    </lineage>
</organism>
<name>D7CRX4_TRURR</name>
<dbReference type="HOGENOM" id="CLU_3241076_0_0_0"/>
<protein>
    <submittedName>
        <fullName evidence="1">Uncharacterized protein</fullName>
    </submittedName>
</protein>
<gene>
    <name evidence="1" type="ordered locus">Trad_2190</name>
</gene>
<evidence type="ECO:0000313" key="1">
    <source>
        <dbReference type="EMBL" id="ADI15302.1"/>
    </source>
</evidence>
<dbReference type="STRING" id="649638.Trad_2190"/>
<dbReference type="Proteomes" id="UP000000379">
    <property type="component" value="Chromosome"/>
</dbReference>
<keyword evidence="2" id="KW-1185">Reference proteome</keyword>
<accession>D7CRX4</accession>
<dbReference type="AlphaFoldDB" id="D7CRX4"/>
<reference evidence="1 2" key="2">
    <citation type="journal article" date="2011" name="Stand. Genomic Sci.">
        <title>Complete genome sequence of Truepera radiovictrix type strain (RQ-24).</title>
        <authorList>
            <person name="Ivanova N."/>
            <person name="Rohde C."/>
            <person name="Munk C."/>
            <person name="Nolan M."/>
            <person name="Lucas S."/>
            <person name="Del Rio T.G."/>
            <person name="Tice H."/>
            <person name="Deshpande S."/>
            <person name="Cheng J.F."/>
            <person name="Tapia R."/>
            <person name="Han C."/>
            <person name="Goodwin L."/>
            <person name="Pitluck S."/>
            <person name="Liolios K."/>
            <person name="Mavromatis K."/>
            <person name="Mikhailova N."/>
            <person name="Pati A."/>
            <person name="Chen A."/>
            <person name="Palaniappan K."/>
            <person name="Land M."/>
            <person name="Hauser L."/>
            <person name="Chang Y.J."/>
            <person name="Jeffries C.D."/>
            <person name="Brambilla E."/>
            <person name="Rohde M."/>
            <person name="Goker M."/>
            <person name="Tindall B.J."/>
            <person name="Woyke T."/>
            <person name="Bristow J."/>
            <person name="Eisen J.A."/>
            <person name="Markowitz V."/>
            <person name="Hugenholtz P."/>
            <person name="Kyrpides N.C."/>
            <person name="Klenk H.P."/>
            <person name="Lapidus A."/>
        </authorList>
    </citation>
    <scope>NUCLEOTIDE SEQUENCE [LARGE SCALE GENOMIC DNA]</scope>
    <source>
        <strain evidence="2">DSM 17093 / CIP 108686 / LMG 22925 / RQ-24</strain>
    </source>
</reference>
<sequence>MRHIAKQADGRWLQEDLTGDGDIPLPCLGGALSLPQIYRGVFG</sequence>
<reference evidence="2" key="1">
    <citation type="submission" date="2010-05" db="EMBL/GenBank/DDBJ databases">
        <title>The complete genome of Truepera radiovictris DSM 17093.</title>
        <authorList>
            <consortium name="US DOE Joint Genome Institute (JGI-PGF)"/>
            <person name="Lucas S."/>
            <person name="Copeland A."/>
            <person name="Lapidus A."/>
            <person name="Glavina del Rio T."/>
            <person name="Dalin E."/>
            <person name="Tice H."/>
            <person name="Bruce D."/>
            <person name="Goodwin L."/>
            <person name="Pitluck S."/>
            <person name="Kyrpides N."/>
            <person name="Mavromatis K."/>
            <person name="Ovchinnikova G."/>
            <person name="Munk A.C."/>
            <person name="Detter J.C."/>
            <person name="Han C."/>
            <person name="Tapia R."/>
            <person name="Land M."/>
            <person name="Hauser L."/>
            <person name="Markowitz V."/>
            <person name="Cheng J.-F."/>
            <person name="Hugenholtz P."/>
            <person name="Woyke T."/>
            <person name="Wu D."/>
            <person name="Tindall B."/>
            <person name="Pomrenke H.G."/>
            <person name="Brambilla E."/>
            <person name="Klenk H.-P."/>
            <person name="Eisen J.A."/>
        </authorList>
    </citation>
    <scope>NUCLEOTIDE SEQUENCE [LARGE SCALE GENOMIC DNA]</scope>
    <source>
        <strain evidence="2">DSM 17093 / CIP 108686 / LMG 22925 / RQ-24</strain>
    </source>
</reference>
<evidence type="ECO:0000313" key="2">
    <source>
        <dbReference type="Proteomes" id="UP000000379"/>
    </source>
</evidence>
<dbReference type="KEGG" id="tra:Trad_2190"/>
<dbReference type="EMBL" id="CP002049">
    <property type="protein sequence ID" value="ADI15302.1"/>
    <property type="molecule type" value="Genomic_DNA"/>
</dbReference>
<proteinExistence type="predicted"/>